<dbReference type="Gene3D" id="3.80.10.10">
    <property type="entry name" value="Ribonuclease Inhibitor"/>
    <property type="match status" value="1"/>
</dbReference>
<name>A0A5B0MEG8_PUCGR</name>
<dbReference type="EMBL" id="VSWC01000157">
    <property type="protein sequence ID" value="KAA1074364.1"/>
    <property type="molecule type" value="Genomic_DNA"/>
</dbReference>
<comment type="caution">
    <text evidence="1">The sequence shown here is derived from an EMBL/GenBank/DDBJ whole genome shotgun (WGS) entry which is preliminary data.</text>
</comment>
<organism evidence="1 2">
    <name type="scientific">Puccinia graminis f. sp. tritici</name>
    <dbReference type="NCBI Taxonomy" id="56615"/>
    <lineage>
        <taxon>Eukaryota</taxon>
        <taxon>Fungi</taxon>
        <taxon>Dikarya</taxon>
        <taxon>Basidiomycota</taxon>
        <taxon>Pucciniomycotina</taxon>
        <taxon>Pucciniomycetes</taxon>
        <taxon>Pucciniales</taxon>
        <taxon>Pucciniaceae</taxon>
        <taxon>Puccinia</taxon>
    </lineage>
</organism>
<evidence type="ECO:0000313" key="1">
    <source>
        <dbReference type="EMBL" id="KAA1074364.1"/>
    </source>
</evidence>
<proteinExistence type="predicted"/>
<dbReference type="AlphaFoldDB" id="A0A5B0MEG8"/>
<accession>A0A5B0MEG8</accession>
<keyword evidence="2" id="KW-1185">Reference proteome</keyword>
<dbReference type="InterPro" id="IPR032675">
    <property type="entry name" value="LRR_dom_sf"/>
</dbReference>
<dbReference type="SUPFAM" id="SSF52047">
    <property type="entry name" value="RNI-like"/>
    <property type="match status" value="1"/>
</dbReference>
<gene>
    <name evidence="1" type="ORF">PGT21_002761</name>
</gene>
<protein>
    <recommendedName>
        <fullName evidence="3">F-box domain-containing protein</fullName>
    </recommendedName>
</protein>
<sequence length="408" mass="46560">MEIKTRIAEFLYQGINDWNVSPLLNLSLVDRTFAKICRPLNWKKLDLCGENLDRLKQLFDEVLPNQAPFVRQIDMGVFMCNLPLITYLEPSSSDREARIIEESYSTELSKILQVCKNVERLDAILEPAPLDDRGDLMGLYPTSKVLKPISALCGLTFLKLQPCEEYHFTEQFLVSLIKDMPYLRTFCCESIPAAYPFCDFCQCERSTAAFPSPLGVHLASLSSLRYLELNFADCFDSSWCKIAWEGALKGIKLGSCDRASFWALYDFYVLFKDSLEDLSIIDMPFESGYENIDQILSESYSKNCLFSLPRLRRLLISNSAPIDFVAMFRECRHIQLISLKKNEVLSFQDIKGLIDSAIWKEMKQFTVNADKYGLNSAEIVGLLNCNSSSKADVSVEVIFHNESEQDLL</sequence>
<evidence type="ECO:0008006" key="3">
    <source>
        <dbReference type="Google" id="ProtNLM"/>
    </source>
</evidence>
<reference evidence="1 2" key="1">
    <citation type="submission" date="2019-05" db="EMBL/GenBank/DDBJ databases">
        <title>Emergence of the Ug99 lineage of the wheat stem rust pathogen through somatic hybridization.</title>
        <authorList>
            <person name="Li F."/>
            <person name="Upadhyaya N.M."/>
            <person name="Sperschneider J."/>
            <person name="Matny O."/>
            <person name="Nguyen-Phuc H."/>
            <person name="Mago R."/>
            <person name="Raley C."/>
            <person name="Miller M.E."/>
            <person name="Silverstein K.A.T."/>
            <person name="Henningsen E."/>
            <person name="Hirsch C.D."/>
            <person name="Visser B."/>
            <person name="Pretorius Z.A."/>
            <person name="Steffenson B.J."/>
            <person name="Schwessinger B."/>
            <person name="Dodds P.N."/>
            <person name="Figueroa M."/>
        </authorList>
    </citation>
    <scope>NUCLEOTIDE SEQUENCE [LARGE SCALE GENOMIC DNA]</scope>
    <source>
        <strain evidence="1">21-0</strain>
    </source>
</reference>
<dbReference type="OrthoDB" id="2508780at2759"/>
<dbReference type="Proteomes" id="UP000324748">
    <property type="component" value="Unassembled WGS sequence"/>
</dbReference>
<evidence type="ECO:0000313" key="2">
    <source>
        <dbReference type="Proteomes" id="UP000324748"/>
    </source>
</evidence>